<reference evidence="4" key="1">
    <citation type="submission" date="2016-10" db="EMBL/GenBank/DDBJ databases">
        <authorList>
            <person name="Varghese N."/>
            <person name="Submissions S."/>
        </authorList>
    </citation>
    <scope>NUCLEOTIDE SEQUENCE [LARGE SCALE GENOMIC DNA]</scope>
    <source>
        <strain evidence="4">DSM 16199</strain>
    </source>
</reference>
<dbReference type="SUPFAM" id="SSF48208">
    <property type="entry name" value="Six-hairpin glycosidases"/>
    <property type="match status" value="1"/>
</dbReference>
<dbReference type="Gene3D" id="1.50.10.10">
    <property type="match status" value="1"/>
</dbReference>
<protein>
    <submittedName>
        <fullName evidence="3">Mannose-6-phosphate isomerase</fullName>
    </submittedName>
</protein>
<dbReference type="GO" id="GO:0016853">
    <property type="term" value="F:isomerase activity"/>
    <property type="evidence" value="ECO:0007669"/>
    <property type="project" value="UniProtKB-KW"/>
</dbReference>
<dbReference type="InterPro" id="IPR012341">
    <property type="entry name" value="6hp_glycosidase-like_sf"/>
</dbReference>
<dbReference type="GO" id="GO:0005975">
    <property type="term" value="P:carbohydrate metabolic process"/>
    <property type="evidence" value="ECO:0007669"/>
    <property type="project" value="InterPro"/>
</dbReference>
<dbReference type="InterPro" id="IPR008928">
    <property type="entry name" value="6-hairpin_glycosidase_sf"/>
</dbReference>
<evidence type="ECO:0000256" key="2">
    <source>
        <dbReference type="ARBA" id="ARBA00023235"/>
    </source>
</evidence>
<dbReference type="Pfam" id="PF07221">
    <property type="entry name" value="GlcNAc_2-epim"/>
    <property type="match status" value="1"/>
</dbReference>
<dbReference type="Proteomes" id="UP000199550">
    <property type="component" value="Unassembled WGS sequence"/>
</dbReference>
<name>A0A1I4J3C4_9RHOB</name>
<dbReference type="PANTHER" id="PTHR15108">
    <property type="entry name" value="N-ACYLGLUCOSAMINE-2-EPIMERASE"/>
    <property type="match status" value="1"/>
</dbReference>
<evidence type="ECO:0000313" key="3">
    <source>
        <dbReference type="EMBL" id="SFL60586.1"/>
    </source>
</evidence>
<comment type="similarity">
    <text evidence="1">Belongs to the N-acylglucosamine 2-epimerase family.</text>
</comment>
<accession>A0A1I4J3C4</accession>
<dbReference type="InterPro" id="IPR010819">
    <property type="entry name" value="AGE/CE"/>
</dbReference>
<proteinExistence type="inferred from homology"/>
<dbReference type="EMBL" id="FOTF01000032">
    <property type="protein sequence ID" value="SFL60586.1"/>
    <property type="molecule type" value="Genomic_DNA"/>
</dbReference>
<keyword evidence="2 3" id="KW-0413">Isomerase</keyword>
<gene>
    <name evidence="3" type="ORF">SAMN04488004_1326</name>
</gene>
<evidence type="ECO:0000313" key="4">
    <source>
        <dbReference type="Proteomes" id="UP000199550"/>
    </source>
</evidence>
<dbReference type="AlphaFoldDB" id="A0A1I4J3C4"/>
<evidence type="ECO:0000256" key="1">
    <source>
        <dbReference type="ARBA" id="ARBA00008558"/>
    </source>
</evidence>
<organism evidence="3 4">
    <name type="scientific">Loktanella salsilacus</name>
    <dbReference type="NCBI Taxonomy" id="195913"/>
    <lineage>
        <taxon>Bacteria</taxon>
        <taxon>Pseudomonadati</taxon>
        <taxon>Pseudomonadota</taxon>
        <taxon>Alphaproteobacteria</taxon>
        <taxon>Rhodobacterales</taxon>
        <taxon>Roseobacteraceae</taxon>
        <taxon>Loktanella</taxon>
    </lineage>
</organism>
<dbReference type="STRING" id="195913.SAMN04488004_1326"/>
<keyword evidence="4" id="KW-1185">Reference proteome</keyword>
<sequence>MTRNAPWFVNDFMPRWLDHVMTPCGAVVEALDIKGQADAASPSTLTQARTIFALAQLYLATGDEQFRSGACTIYVFMDDALRDPSGGYWANCDNTLRRTYDQSFALLALTTLRKISPQTVPESRINDLWDFVQGTLTDPETGALWEDSAMAAQGARADDLRAQNPHMHMLEAVLQAFEMTADPVWMDRATHLVQLAARYFVDPQTGAIIEFVGPDLAPLATTEGARREPGHQYEWAWLLHRYVAFGGDDMARAMADRMIHFVEATGLRGDGVLKGAPFDALDAAGCVTEASHLLWPLTEAGKYDAATGAADRARDIEAIIFERYFAAGPDPVWCNQLDRECSILWPTALSRLIYHIVLFATEGQNAGLWQLGSGRINRI</sequence>
<dbReference type="OrthoDB" id="9806359at2"/>